<sequence>MIVVLYLGLSLFVFGQAENIEETFIRHKVVKDVVGLAPPKLLKVAFDSGKEAYLGNILTPSDVRNQPIELYWPTRPDSLYTLIMTDPDAPSRANPERREFLHWLVVNIPGNSIESGNTLAEYIGAGPPENTGLHRYVFLVYLQDGQVSDYNIGHLTNTSPAGRPMFRAQKFADRHQLGAPVAGNFFEAEYDSYVPTLQRQLGLSS</sequence>
<proteinExistence type="predicted"/>
<dbReference type="Proteomes" id="UP000887576">
    <property type="component" value="Unplaced"/>
</dbReference>
<dbReference type="WBParaSite" id="JU765_v2.g10022.t1">
    <property type="protein sequence ID" value="JU765_v2.g10022.t1"/>
    <property type="gene ID" value="JU765_v2.g10022"/>
</dbReference>
<protein>
    <submittedName>
        <fullName evidence="2">Phosphatidylethanolamine-binding protein</fullName>
    </submittedName>
</protein>
<organism evidence="1 2">
    <name type="scientific">Panagrolaimus sp. JU765</name>
    <dbReference type="NCBI Taxonomy" id="591449"/>
    <lineage>
        <taxon>Eukaryota</taxon>
        <taxon>Metazoa</taxon>
        <taxon>Ecdysozoa</taxon>
        <taxon>Nematoda</taxon>
        <taxon>Chromadorea</taxon>
        <taxon>Rhabditida</taxon>
        <taxon>Tylenchina</taxon>
        <taxon>Panagrolaimomorpha</taxon>
        <taxon>Panagrolaimoidea</taxon>
        <taxon>Panagrolaimidae</taxon>
        <taxon>Panagrolaimus</taxon>
    </lineage>
</organism>
<evidence type="ECO:0000313" key="2">
    <source>
        <dbReference type="WBParaSite" id="JU765_v2.g10022.t1"/>
    </source>
</evidence>
<accession>A0AC34PUC1</accession>
<evidence type="ECO:0000313" key="1">
    <source>
        <dbReference type="Proteomes" id="UP000887576"/>
    </source>
</evidence>
<reference evidence="2" key="1">
    <citation type="submission" date="2022-11" db="UniProtKB">
        <authorList>
            <consortium name="WormBaseParasite"/>
        </authorList>
    </citation>
    <scope>IDENTIFICATION</scope>
</reference>
<name>A0AC34PUC1_9BILA</name>